<gene>
    <name evidence="2" type="ORF">Q3M24_19395</name>
</gene>
<name>A0AAU8LU83_9BACT</name>
<proteinExistence type="predicted"/>
<sequence length="61" mass="7070">MNRTEKDFWKFNIDSRERRELLLVALLLTVSMFLLNSSFNRIAGKAIAKATEITLQKELKG</sequence>
<dbReference type="EMBL" id="CP159373">
    <property type="protein sequence ID" value="XCN72434.1"/>
    <property type="molecule type" value="Genomic_DNA"/>
</dbReference>
<evidence type="ECO:0000256" key="1">
    <source>
        <dbReference type="SAM" id="Phobius"/>
    </source>
</evidence>
<organism evidence="2">
    <name type="scientific">Candidatus Electrothrix aestuarii</name>
    <dbReference type="NCBI Taxonomy" id="3062594"/>
    <lineage>
        <taxon>Bacteria</taxon>
        <taxon>Pseudomonadati</taxon>
        <taxon>Thermodesulfobacteriota</taxon>
        <taxon>Desulfobulbia</taxon>
        <taxon>Desulfobulbales</taxon>
        <taxon>Desulfobulbaceae</taxon>
        <taxon>Candidatus Electrothrix</taxon>
    </lineage>
</organism>
<dbReference type="KEGG" id="eaj:Q3M24_19395"/>
<feature type="transmembrane region" description="Helical" evidence="1">
    <location>
        <begin position="21"/>
        <end position="39"/>
    </location>
</feature>
<dbReference type="AlphaFoldDB" id="A0AAU8LU83"/>
<keyword evidence="1" id="KW-0472">Membrane</keyword>
<keyword evidence="1" id="KW-1133">Transmembrane helix</keyword>
<evidence type="ECO:0000313" key="2">
    <source>
        <dbReference type="EMBL" id="XCN72434.1"/>
    </source>
</evidence>
<reference evidence="2" key="2">
    <citation type="submission" date="2024-06" db="EMBL/GenBank/DDBJ databases">
        <authorList>
            <person name="Plum-Jensen L.E."/>
            <person name="Schramm A."/>
            <person name="Marshall I.P.G."/>
        </authorList>
    </citation>
    <scope>NUCLEOTIDE SEQUENCE</scope>
    <source>
        <strain evidence="2">Rat1</strain>
    </source>
</reference>
<reference evidence="2" key="1">
    <citation type="journal article" date="2024" name="Syst. Appl. Microbiol.">
        <title>First single-strain enrichments of Electrothrix cable bacteria, description of E. aestuarii sp. nov. and E. rattekaaiensis sp. nov., and proposal of a cable bacteria taxonomy following the rules of the SeqCode.</title>
        <authorList>
            <person name="Plum-Jensen L.E."/>
            <person name="Schramm A."/>
            <person name="Marshall I.P.G."/>
        </authorList>
    </citation>
    <scope>NUCLEOTIDE SEQUENCE</scope>
    <source>
        <strain evidence="2">Rat1</strain>
    </source>
</reference>
<accession>A0AAU8LU83</accession>
<protein>
    <submittedName>
        <fullName evidence="2">Uncharacterized protein</fullName>
    </submittedName>
</protein>
<keyword evidence="1" id="KW-0812">Transmembrane</keyword>